<name>A0A1S2LSH9_9BACI</name>
<keyword evidence="3" id="KW-1185">Reference proteome</keyword>
<dbReference type="Proteomes" id="UP000180098">
    <property type="component" value="Unassembled WGS sequence"/>
</dbReference>
<comment type="similarity">
    <text evidence="1">Belongs to the bactofilin family.</text>
</comment>
<dbReference type="PANTHER" id="PTHR35024:SF4">
    <property type="entry name" value="POLYMER-FORMING CYTOSKELETAL PROTEIN"/>
    <property type="match status" value="1"/>
</dbReference>
<evidence type="ECO:0008006" key="4">
    <source>
        <dbReference type="Google" id="ProtNLM"/>
    </source>
</evidence>
<dbReference type="Pfam" id="PF04519">
    <property type="entry name" value="Bactofilin"/>
    <property type="match status" value="1"/>
</dbReference>
<gene>
    <name evidence="2" type="ORF">BKP35_04790</name>
</gene>
<reference evidence="2 3" key="1">
    <citation type="submission" date="2016-10" db="EMBL/GenBank/DDBJ databases">
        <title>Draft genome sequences of four alkaliphilic bacteria belonging to the Anaerobacillus genus.</title>
        <authorList>
            <person name="Bassil N.M."/>
            <person name="Lloyd J.R."/>
        </authorList>
    </citation>
    <scope>NUCLEOTIDE SEQUENCE [LARGE SCALE GENOMIC DNA]</scope>
    <source>
        <strain evidence="2 3">DSM 15340</strain>
    </source>
</reference>
<dbReference type="InterPro" id="IPR007607">
    <property type="entry name" value="BacA/B"/>
</dbReference>
<accession>A0A1S2LSH9</accession>
<evidence type="ECO:0000256" key="1">
    <source>
        <dbReference type="ARBA" id="ARBA00044755"/>
    </source>
</evidence>
<evidence type="ECO:0000313" key="3">
    <source>
        <dbReference type="Proteomes" id="UP000180098"/>
    </source>
</evidence>
<evidence type="ECO:0000313" key="2">
    <source>
        <dbReference type="EMBL" id="OIJ15170.1"/>
    </source>
</evidence>
<sequence>MAEETKKNLILSGNAEVSGGAFERVAINGNGTVNGNVNCIDLESNGSAKMNGDVSAKNVVIKGSTKIRGNVHAEEIEVQGNASIDGKLHFGTLQMSGNSSIKGELKGEVIELDGMVKIGGDCEVDTAKLNGAFTIDGLLNGDSVAINLHGKSSVKEIGGETITVKRDSAPILHLDKFIKILSKQLSTNIIEGDFIELEYTMAKVVRGNEIVIGPGCEIDLVEYSHDVHISEKACVKETKKI</sequence>
<organism evidence="2 3">
    <name type="scientific">Anaerobacillus arseniciselenatis</name>
    <dbReference type="NCBI Taxonomy" id="85682"/>
    <lineage>
        <taxon>Bacteria</taxon>
        <taxon>Bacillati</taxon>
        <taxon>Bacillota</taxon>
        <taxon>Bacilli</taxon>
        <taxon>Bacillales</taxon>
        <taxon>Bacillaceae</taxon>
        <taxon>Anaerobacillus</taxon>
    </lineage>
</organism>
<dbReference type="AlphaFoldDB" id="A0A1S2LSH9"/>
<dbReference type="PANTHER" id="PTHR35024">
    <property type="entry name" value="HYPOTHETICAL CYTOSOLIC PROTEIN"/>
    <property type="match status" value="1"/>
</dbReference>
<dbReference type="EMBL" id="MLQQ01000002">
    <property type="protein sequence ID" value="OIJ15170.1"/>
    <property type="molecule type" value="Genomic_DNA"/>
</dbReference>
<protein>
    <recommendedName>
        <fullName evidence="4">Cytoplasmic protein</fullName>
    </recommendedName>
</protein>
<comment type="caution">
    <text evidence="2">The sequence shown here is derived from an EMBL/GenBank/DDBJ whole genome shotgun (WGS) entry which is preliminary data.</text>
</comment>
<dbReference type="RefSeq" id="WP_071312274.1">
    <property type="nucleotide sequence ID" value="NZ_MLQQ01000002.1"/>
</dbReference>
<proteinExistence type="inferred from homology"/>